<dbReference type="EMBL" id="CM042025">
    <property type="protein sequence ID" value="KAI3807045.1"/>
    <property type="molecule type" value="Genomic_DNA"/>
</dbReference>
<evidence type="ECO:0000313" key="1">
    <source>
        <dbReference type="EMBL" id="KAI3807045.1"/>
    </source>
</evidence>
<protein>
    <submittedName>
        <fullName evidence="1">Uncharacterized protein</fullName>
    </submittedName>
</protein>
<reference evidence="1 2" key="2">
    <citation type="journal article" date="2022" name="Mol. Ecol. Resour.">
        <title>The genomes of chicory, endive, great burdock and yacon provide insights into Asteraceae paleo-polyploidization history and plant inulin production.</title>
        <authorList>
            <person name="Fan W."/>
            <person name="Wang S."/>
            <person name="Wang H."/>
            <person name="Wang A."/>
            <person name="Jiang F."/>
            <person name="Liu H."/>
            <person name="Zhao H."/>
            <person name="Xu D."/>
            <person name="Zhang Y."/>
        </authorList>
    </citation>
    <scope>NUCLEOTIDE SEQUENCE [LARGE SCALE GENOMIC DNA]</scope>
    <source>
        <strain evidence="2">cv. Yunnan</strain>
        <tissue evidence="1">Leaves</tissue>
    </source>
</reference>
<evidence type="ECO:0000313" key="2">
    <source>
        <dbReference type="Proteomes" id="UP001056120"/>
    </source>
</evidence>
<organism evidence="1 2">
    <name type="scientific">Smallanthus sonchifolius</name>
    <dbReference type="NCBI Taxonomy" id="185202"/>
    <lineage>
        <taxon>Eukaryota</taxon>
        <taxon>Viridiplantae</taxon>
        <taxon>Streptophyta</taxon>
        <taxon>Embryophyta</taxon>
        <taxon>Tracheophyta</taxon>
        <taxon>Spermatophyta</taxon>
        <taxon>Magnoliopsida</taxon>
        <taxon>eudicotyledons</taxon>
        <taxon>Gunneridae</taxon>
        <taxon>Pentapetalae</taxon>
        <taxon>asterids</taxon>
        <taxon>campanulids</taxon>
        <taxon>Asterales</taxon>
        <taxon>Asteraceae</taxon>
        <taxon>Asteroideae</taxon>
        <taxon>Heliantheae alliance</taxon>
        <taxon>Millerieae</taxon>
        <taxon>Smallanthus</taxon>
    </lineage>
</organism>
<name>A0ACB9IG99_9ASTR</name>
<sequence length="352" mass="38396">MFIRNILLLFIIIKTCCLTETSSQPPPGCQERCGNVTIPYPFGIGPDCSAHHTYSITCNTSSNPPRPFLTSINLEVLEISLEGTVRVNSPVFNSCNGRTDHLVVNFTNTPFTYSTAATRFTAFGCNNLALISGPMMVIGGCISLCGPDMIVPHTECYGVLCCQTNIPPELKFINASLSTIESRYENNACKYAFMVDVVWFGSLIDMHLVQSRTSVPAVLDWRLSENCCAFGPLDSGSNMSVCDSRAFCSNQSVCSCSQGYQGNPNLPGGCQVHQQMIVNFPVQTRQEVTNVLAQMGTQSMENLVAIEFNEEPATEVEDDNIEQAEIWDAMSTGIESGPIVTSSSSDYHPLLL</sequence>
<reference evidence="2" key="1">
    <citation type="journal article" date="2022" name="Mol. Ecol. Resour.">
        <title>The genomes of chicory, endive, great burdock and yacon provide insights into Asteraceae palaeo-polyploidization history and plant inulin production.</title>
        <authorList>
            <person name="Fan W."/>
            <person name="Wang S."/>
            <person name="Wang H."/>
            <person name="Wang A."/>
            <person name="Jiang F."/>
            <person name="Liu H."/>
            <person name="Zhao H."/>
            <person name="Xu D."/>
            <person name="Zhang Y."/>
        </authorList>
    </citation>
    <scope>NUCLEOTIDE SEQUENCE [LARGE SCALE GENOMIC DNA]</scope>
    <source>
        <strain evidence="2">cv. Yunnan</strain>
    </source>
</reference>
<proteinExistence type="predicted"/>
<comment type="caution">
    <text evidence="1">The sequence shown here is derived from an EMBL/GenBank/DDBJ whole genome shotgun (WGS) entry which is preliminary data.</text>
</comment>
<gene>
    <name evidence="1" type="ORF">L1987_22965</name>
</gene>
<accession>A0ACB9IG99</accession>
<dbReference type="Proteomes" id="UP001056120">
    <property type="component" value="Linkage Group LG08"/>
</dbReference>
<keyword evidence="2" id="KW-1185">Reference proteome</keyword>